<reference evidence="3" key="1">
    <citation type="submission" date="2024-02" db="EMBL/GenBank/DDBJ databases">
        <title>Tomenella chthoni gen. nov. sp. nov., a member of the family Jonesiaceae isolated from bat guano.</title>
        <authorList>
            <person name="Miller S.L."/>
            <person name="King J."/>
            <person name="Sankaranarayanan K."/>
            <person name="Lawson P.A."/>
        </authorList>
    </citation>
    <scope>NUCLEOTIDE SEQUENCE</scope>
    <source>
        <strain evidence="3">BS-20</strain>
    </source>
</reference>
<protein>
    <submittedName>
        <fullName evidence="3">PH domain-containing protein</fullName>
    </submittedName>
</protein>
<evidence type="ECO:0000259" key="2">
    <source>
        <dbReference type="Pfam" id="PF10756"/>
    </source>
</evidence>
<dbReference type="AlphaFoldDB" id="A0AAU7DXW3"/>
<feature type="domain" description="Low molecular weight protein antigen 6 PH" evidence="2">
    <location>
        <begin position="77"/>
        <end position="130"/>
    </location>
</feature>
<sequence length="159" mass="17380">MSAASATPSPQFPPAYSVGPKFLRAVCWGCAILVIIGLAALLWIAPGTTEGSFDSPDIIAWFIIAGLILAVLWRFGRARIIVTEQGVRVRNFFHTYEYAWPQILRVAMTTADPWALLELNDGTTCTVLALPASEAKASMRCVADLRLRIQKFGETNAPQ</sequence>
<keyword evidence="1" id="KW-0812">Transmembrane</keyword>
<name>A0AAU7DXW3_9MICO</name>
<feature type="transmembrane region" description="Helical" evidence="1">
    <location>
        <begin position="25"/>
        <end position="46"/>
    </location>
</feature>
<dbReference type="InterPro" id="IPR019692">
    <property type="entry name" value="CFP-6_PH"/>
</dbReference>
<evidence type="ECO:0000313" key="3">
    <source>
        <dbReference type="EMBL" id="XBH22849.1"/>
    </source>
</evidence>
<keyword evidence="1" id="KW-1133">Transmembrane helix</keyword>
<gene>
    <name evidence="3" type="ORF">V5R04_06440</name>
</gene>
<organism evidence="3">
    <name type="scientific">Jonesiaceae bacterium BS-20</name>
    <dbReference type="NCBI Taxonomy" id="3120821"/>
    <lineage>
        <taxon>Bacteria</taxon>
        <taxon>Bacillati</taxon>
        <taxon>Actinomycetota</taxon>
        <taxon>Actinomycetes</taxon>
        <taxon>Micrococcales</taxon>
        <taxon>Jonesiaceae</taxon>
    </lineage>
</organism>
<evidence type="ECO:0000256" key="1">
    <source>
        <dbReference type="SAM" id="Phobius"/>
    </source>
</evidence>
<dbReference type="Pfam" id="PF10756">
    <property type="entry name" value="bPH_6"/>
    <property type="match status" value="1"/>
</dbReference>
<keyword evidence="1" id="KW-0472">Membrane</keyword>
<feature type="transmembrane region" description="Helical" evidence="1">
    <location>
        <begin position="58"/>
        <end position="75"/>
    </location>
</feature>
<proteinExistence type="predicted"/>
<dbReference type="EMBL" id="CP146203">
    <property type="protein sequence ID" value="XBH22849.1"/>
    <property type="molecule type" value="Genomic_DNA"/>
</dbReference>
<accession>A0AAU7DXW3</accession>